<proteinExistence type="inferred from homology"/>
<accession>A0A1M3TLT9</accession>
<dbReference type="Proteomes" id="UP000184063">
    <property type="component" value="Unassembled WGS sequence"/>
</dbReference>
<dbReference type="VEuPathDB" id="FungiDB:ASPFODRAFT_45536"/>
<dbReference type="GO" id="GO:0042254">
    <property type="term" value="P:ribosome biogenesis"/>
    <property type="evidence" value="ECO:0007669"/>
    <property type="project" value="UniProtKB-KW"/>
</dbReference>
<keyword evidence="5" id="KW-0690">Ribosome biogenesis</keyword>
<feature type="compositionally biased region" description="Acidic residues" evidence="6">
    <location>
        <begin position="167"/>
        <end position="202"/>
    </location>
</feature>
<dbReference type="PANTHER" id="PTHR14428:SF5">
    <property type="entry name" value="NUCLEOLAR COMPLEX PROTEIN 3 HOMOLOG"/>
    <property type="match status" value="1"/>
</dbReference>
<protein>
    <recommendedName>
        <fullName evidence="5">Nucleolar complex-associated protein 3</fullName>
    </recommendedName>
</protein>
<dbReference type="InterPro" id="IPR016024">
    <property type="entry name" value="ARM-type_fold"/>
</dbReference>
<keyword evidence="3" id="KW-0175">Coiled coil</keyword>
<name>A0A1M3TLT9_ASPLC</name>
<feature type="compositionally biased region" description="Acidic residues" evidence="6">
    <location>
        <begin position="549"/>
        <end position="563"/>
    </location>
</feature>
<evidence type="ECO:0000256" key="4">
    <source>
        <dbReference type="ARBA" id="ARBA00023242"/>
    </source>
</evidence>
<dbReference type="Pfam" id="PF07540">
    <property type="entry name" value="NOC3p"/>
    <property type="match status" value="1"/>
</dbReference>
<dbReference type="AlphaFoldDB" id="A0A1M3TLT9"/>
<reference evidence="10" key="1">
    <citation type="journal article" date="2017" name="Genome Biol.">
        <title>Comparative genomics reveals high biological diversity and specific adaptations in the industrially and medically important fungal genus Aspergillus.</title>
        <authorList>
            <person name="de Vries R.P."/>
            <person name="Riley R."/>
            <person name="Wiebenga A."/>
            <person name="Aguilar-Osorio G."/>
            <person name="Amillis S."/>
            <person name="Uchima C.A."/>
            <person name="Anderluh G."/>
            <person name="Asadollahi M."/>
            <person name="Askin M."/>
            <person name="Barry K."/>
            <person name="Battaglia E."/>
            <person name="Bayram O."/>
            <person name="Benocci T."/>
            <person name="Braus-Stromeyer S.A."/>
            <person name="Caldana C."/>
            <person name="Canovas D."/>
            <person name="Cerqueira G.C."/>
            <person name="Chen F."/>
            <person name="Chen W."/>
            <person name="Choi C."/>
            <person name="Clum A."/>
            <person name="Dos Santos R.A."/>
            <person name="Damasio A.R."/>
            <person name="Diallinas G."/>
            <person name="Emri T."/>
            <person name="Fekete E."/>
            <person name="Flipphi M."/>
            <person name="Freyberg S."/>
            <person name="Gallo A."/>
            <person name="Gournas C."/>
            <person name="Habgood R."/>
            <person name="Hainaut M."/>
            <person name="Harispe M.L."/>
            <person name="Henrissat B."/>
            <person name="Hilden K.S."/>
            <person name="Hope R."/>
            <person name="Hossain A."/>
            <person name="Karabika E."/>
            <person name="Karaffa L."/>
            <person name="Karanyi Z."/>
            <person name="Krasevec N."/>
            <person name="Kuo A."/>
            <person name="Kusch H."/>
            <person name="LaButti K."/>
            <person name="Lagendijk E.L."/>
            <person name="Lapidus A."/>
            <person name="Levasseur A."/>
            <person name="Lindquist E."/>
            <person name="Lipzen A."/>
            <person name="Logrieco A.F."/>
            <person name="MacCabe A."/>
            <person name="Maekelae M.R."/>
            <person name="Malavazi I."/>
            <person name="Melin P."/>
            <person name="Meyer V."/>
            <person name="Mielnichuk N."/>
            <person name="Miskei M."/>
            <person name="Molnar A.P."/>
            <person name="Mule G."/>
            <person name="Ngan C.Y."/>
            <person name="Orejas M."/>
            <person name="Orosz E."/>
            <person name="Ouedraogo J.P."/>
            <person name="Overkamp K.M."/>
            <person name="Park H.-S."/>
            <person name="Perrone G."/>
            <person name="Piumi F."/>
            <person name="Punt P.J."/>
            <person name="Ram A.F."/>
            <person name="Ramon A."/>
            <person name="Rauscher S."/>
            <person name="Record E."/>
            <person name="Riano-Pachon D.M."/>
            <person name="Robert V."/>
            <person name="Roehrig J."/>
            <person name="Ruller R."/>
            <person name="Salamov A."/>
            <person name="Salih N.S."/>
            <person name="Samson R.A."/>
            <person name="Sandor E."/>
            <person name="Sanguinetti M."/>
            <person name="Schuetze T."/>
            <person name="Sepcic K."/>
            <person name="Shelest E."/>
            <person name="Sherlock G."/>
            <person name="Sophianopoulou V."/>
            <person name="Squina F.M."/>
            <person name="Sun H."/>
            <person name="Susca A."/>
            <person name="Todd R.B."/>
            <person name="Tsang A."/>
            <person name="Unkles S.E."/>
            <person name="van de Wiele N."/>
            <person name="van Rossen-Uffink D."/>
            <person name="Oliveira J.V."/>
            <person name="Vesth T.C."/>
            <person name="Visser J."/>
            <person name="Yu J.-H."/>
            <person name="Zhou M."/>
            <person name="Andersen M.R."/>
            <person name="Archer D.B."/>
            <person name="Baker S.E."/>
            <person name="Benoit I."/>
            <person name="Brakhage A.A."/>
            <person name="Braus G.H."/>
            <person name="Fischer R."/>
            <person name="Frisvad J.C."/>
            <person name="Goldman G.H."/>
            <person name="Houbraken J."/>
            <person name="Oakley B."/>
            <person name="Pocsi I."/>
            <person name="Scazzocchio C."/>
            <person name="Seiboth B."/>
            <person name="vanKuyk P.A."/>
            <person name="Wortman J."/>
            <person name="Dyer P.S."/>
            <person name="Grigoriev I.V."/>
        </authorList>
    </citation>
    <scope>NUCLEOTIDE SEQUENCE [LARGE SCALE GENOMIC DNA]</scope>
    <source>
        <strain evidence="10">CBS 106.47</strain>
    </source>
</reference>
<feature type="region of interest" description="Disordered" evidence="6">
    <location>
        <begin position="66"/>
        <end position="121"/>
    </location>
</feature>
<dbReference type="InterPro" id="IPR005612">
    <property type="entry name" value="CCAAT-binding_factor"/>
</dbReference>
<feature type="region of interest" description="Disordered" evidence="6">
    <location>
        <begin position="432"/>
        <end position="470"/>
    </location>
</feature>
<keyword evidence="4" id="KW-0539">Nucleus</keyword>
<evidence type="ECO:0000256" key="6">
    <source>
        <dbReference type="SAM" id="MobiDB-lite"/>
    </source>
</evidence>
<dbReference type="EMBL" id="KV878240">
    <property type="protein sequence ID" value="OJZ87809.1"/>
    <property type="molecule type" value="Genomic_DNA"/>
</dbReference>
<feature type="compositionally biased region" description="Basic and acidic residues" evidence="6">
    <location>
        <begin position="136"/>
        <end position="151"/>
    </location>
</feature>
<comment type="subcellular location">
    <subcellularLocation>
        <location evidence="1 5">Nucleus</location>
        <location evidence="1 5">Nucleolus</location>
    </subcellularLocation>
</comment>
<dbReference type="GO" id="GO:0005730">
    <property type="term" value="C:nucleolus"/>
    <property type="evidence" value="ECO:0007669"/>
    <property type="project" value="UniProtKB-SubCell"/>
</dbReference>
<evidence type="ECO:0000313" key="10">
    <source>
        <dbReference type="Proteomes" id="UP000184063"/>
    </source>
</evidence>
<dbReference type="GO" id="GO:0003682">
    <property type="term" value="F:chromatin binding"/>
    <property type="evidence" value="ECO:0007669"/>
    <property type="project" value="TreeGrafter"/>
</dbReference>
<feature type="domain" description="Nucleolar complex-associated protein 3 N-terminal" evidence="8">
    <location>
        <begin position="215"/>
        <end position="307"/>
    </location>
</feature>
<dbReference type="PANTHER" id="PTHR14428">
    <property type="entry name" value="NUCLEOLAR COMPLEX PROTEIN 3"/>
    <property type="match status" value="1"/>
</dbReference>
<dbReference type="GO" id="GO:0006270">
    <property type="term" value="P:DNA replication initiation"/>
    <property type="evidence" value="ECO:0007669"/>
    <property type="project" value="TreeGrafter"/>
</dbReference>
<evidence type="ECO:0000259" key="7">
    <source>
        <dbReference type="Pfam" id="PF03914"/>
    </source>
</evidence>
<evidence type="ECO:0000256" key="2">
    <source>
        <dbReference type="ARBA" id="ARBA00007797"/>
    </source>
</evidence>
<feature type="domain" description="CCAAT-binding factor" evidence="7">
    <location>
        <begin position="576"/>
        <end position="768"/>
    </location>
</feature>
<dbReference type="Pfam" id="PF03914">
    <property type="entry name" value="CBF"/>
    <property type="match status" value="1"/>
</dbReference>
<evidence type="ECO:0000259" key="8">
    <source>
        <dbReference type="Pfam" id="PF07540"/>
    </source>
</evidence>
<gene>
    <name evidence="9" type="ORF">ASPFODRAFT_45536</name>
</gene>
<organism evidence="9 10">
    <name type="scientific">Aspergillus luchuensis (strain CBS 106.47)</name>
    <dbReference type="NCBI Taxonomy" id="1137211"/>
    <lineage>
        <taxon>Eukaryota</taxon>
        <taxon>Fungi</taxon>
        <taxon>Dikarya</taxon>
        <taxon>Ascomycota</taxon>
        <taxon>Pezizomycotina</taxon>
        <taxon>Eurotiomycetes</taxon>
        <taxon>Eurotiomycetidae</taxon>
        <taxon>Eurotiales</taxon>
        <taxon>Aspergillaceae</taxon>
        <taxon>Aspergillus</taxon>
        <taxon>Aspergillus subgen. Circumdati</taxon>
    </lineage>
</organism>
<dbReference type="OrthoDB" id="10263597at2759"/>
<evidence type="ECO:0000256" key="5">
    <source>
        <dbReference type="PIRNR" id="PIRNR028977"/>
    </source>
</evidence>
<evidence type="ECO:0000256" key="1">
    <source>
        <dbReference type="ARBA" id="ARBA00004604"/>
    </source>
</evidence>
<dbReference type="InterPro" id="IPR016903">
    <property type="entry name" value="Nucleolar_cplx-assoc_3"/>
</dbReference>
<dbReference type="PIRSF" id="PIRSF028977">
    <property type="entry name" value="Nucleolar_complex_p3"/>
    <property type="match status" value="1"/>
</dbReference>
<evidence type="ECO:0000256" key="3">
    <source>
        <dbReference type="ARBA" id="ARBA00023054"/>
    </source>
</evidence>
<feature type="region of interest" description="Disordered" evidence="6">
    <location>
        <begin position="547"/>
        <end position="571"/>
    </location>
</feature>
<sequence>MQKRYENPCARITTDGDGCTYLRKAQEDFQTRLRCSLCKSKLRGNKNSRQGGAAAFSVQVLAPQKKSFGQSTRANNLPLPHPRIYPRHREMAPARTTKRRRVSPPGDEERGSKSSGGASASDFYSNAAEWDLEQDYEQRPRKLGKKDKEQTRLPIKTAEGLQNVAEPEPEPEAEESDSFLGTDDDEDMEDADSDEDEEEVEEEKPKIPLKLQIIQTKEELARLATLINEDPEENMPLFKTMAEIMERGEHVAIQKLALAAQAAVYKDVIPGYRIRPLGDEDLSAKISKEVRKLRTFEQSLLSNYKHYIQKLVELTKPAKKDGPQVDPGLKSIAINCACNLLLSVAHFNFRSELLKILVNRLARKQVDADFVKCRETMEEVFIRDEDGVVSLEAVRLLSKMMKAKEFRINETVLDTFLHLRLLSEFSRKASRDRIDREEEEETPQFGKKPKQKREFRTKRERKVQKERKAVEKDMKEADALVSHEERDKNQAETLKLVFGVYFRILKLRIPKLMGPVLEGLAKYAHLINQDFFGDLLEALKDLIGHADRAEEEEEEEETDETNEAEPATTRDAQREALLCTVTAFALLEGQDASKAASTLHLDLSFFVKHLYRSLYNLSINPDVEFNPDKSLRLPDPNSPEANPAYRSRKKVNFQTPMVLLLRCLQSTLISRAHGMPPPVRLGSFSKRLMTSSLQLPEKSALATLSLMNQVAKHNARRISSLWHSDERKGDGVFNAYATDIEATNVFAGTIWEGELLRQHYCPQVRDAALDVEKMIATRK</sequence>
<feature type="region of interest" description="Disordered" evidence="6">
    <location>
        <begin position="136"/>
        <end position="206"/>
    </location>
</feature>
<comment type="similarity">
    <text evidence="2 5">Belongs to the CBF/MAK21 family.</text>
</comment>
<evidence type="ECO:0000313" key="9">
    <source>
        <dbReference type="EMBL" id="OJZ87809.1"/>
    </source>
</evidence>
<feature type="compositionally biased region" description="Basic residues" evidence="6">
    <location>
        <begin position="447"/>
        <end position="465"/>
    </location>
</feature>
<comment type="function">
    <text evidence="5">Required for synthesis of 60S ribosomal subunits and the transport of pre-ribosomes from the nucleoplasm to the cytoplasm.</text>
</comment>
<dbReference type="InterPro" id="IPR011501">
    <property type="entry name" value="Noc3_N"/>
</dbReference>
<dbReference type="SUPFAM" id="SSF48371">
    <property type="entry name" value="ARM repeat"/>
    <property type="match status" value="1"/>
</dbReference>